<dbReference type="KEGG" id="caa:Caka_0560"/>
<gene>
    <name evidence="3" type="ordered locus">Caka_0560</name>
</gene>
<name>D5ENS6_CORAD</name>
<organism evidence="3 4">
    <name type="scientific">Coraliomargarita akajimensis (strain DSM 45221 / IAM 15411 / JCM 23193 / KCTC 12865 / 04OKA010-24)</name>
    <dbReference type="NCBI Taxonomy" id="583355"/>
    <lineage>
        <taxon>Bacteria</taxon>
        <taxon>Pseudomonadati</taxon>
        <taxon>Verrucomicrobiota</taxon>
        <taxon>Opitutia</taxon>
        <taxon>Puniceicoccales</taxon>
        <taxon>Coraliomargaritaceae</taxon>
        <taxon>Coraliomargarita</taxon>
    </lineage>
</organism>
<accession>D5ENS6</accession>
<protein>
    <recommendedName>
        <fullName evidence="2">DUF3859 domain-containing protein</fullName>
    </recommendedName>
</protein>
<feature type="chain" id="PRO_5003070906" description="DUF3859 domain-containing protein" evidence="1">
    <location>
        <begin position="21"/>
        <end position="181"/>
    </location>
</feature>
<sequence>MKLFVHSLLACLLGLGSLQAEGTPAPALIELTGFGIITPETETGGKDIPIDNETEVDLSFIKLPRIKVSSSDIALERPLTFGITYTKLTAEPITLKYYLTAPGVITAPDAEKPMNQFIITQKIYDDHNVFAYTIEDEWEAVEGIWHFQVVHDGKLLIHQKFNLQKPSPKDADGSTAGTEQP</sequence>
<evidence type="ECO:0000313" key="3">
    <source>
        <dbReference type="EMBL" id="ADE53585.1"/>
    </source>
</evidence>
<dbReference type="OrthoDB" id="6312831at2"/>
<reference evidence="3 4" key="1">
    <citation type="journal article" date="2010" name="Stand. Genomic Sci.">
        <title>Complete genome sequence of Coraliomargarita akajimensis type strain (04OKA010-24).</title>
        <authorList>
            <person name="Mavromatis K."/>
            <person name="Abt B."/>
            <person name="Brambilla E."/>
            <person name="Lapidus A."/>
            <person name="Copeland A."/>
            <person name="Deshpande S."/>
            <person name="Nolan M."/>
            <person name="Lucas S."/>
            <person name="Tice H."/>
            <person name="Cheng J.F."/>
            <person name="Han C."/>
            <person name="Detter J.C."/>
            <person name="Woyke T."/>
            <person name="Goodwin L."/>
            <person name="Pitluck S."/>
            <person name="Held B."/>
            <person name="Brettin T."/>
            <person name="Tapia R."/>
            <person name="Ivanova N."/>
            <person name="Mikhailova N."/>
            <person name="Pati A."/>
            <person name="Liolios K."/>
            <person name="Chen A."/>
            <person name="Palaniappan K."/>
            <person name="Land M."/>
            <person name="Hauser L."/>
            <person name="Chang Y.J."/>
            <person name="Jeffries C.D."/>
            <person name="Rohde M."/>
            <person name="Goker M."/>
            <person name="Bristow J."/>
            <person name="Eisen J.A."/>
            <person name="Markowitz V."/>
            <person name="Hugenholtz P."/>
            <person name="Klenk H.P."/>
            <person name="Kyrpides N.C."/>
        </authorList>
    </citation>
    <scope>NUCLEOTIDE SEQUENCE [LARGE SCALE GENOMIC DNA]</scope>
    <source>
        <strain evidence="4">DSM 45221 / IAM 15411 / JCM 23193 / KCTC 12865</strain>
    </source>
</reference>
<evidence type="ECO:0000256" key="1">
    <source>
        <dbReference type="SAM" id="SignalP"/>
    </source>
</evidence>
<dbReference type="Proteomes" id="UP000000925">
    <property type="component" value="Chromosome"/>
</dbReference>
<proteinExistence type="predicted"/>
<dbReference type="AlphaFoldDB" id="D5ENS6"/>
<dbReference type="Pfam" id="PF12975">
    <property type="entry name" value="DUF3859"/>
    <property type="match status" value="1"/>
</dbReference>
<evidence type="ECO:0000313" key="4">
    <source>
        <dbReference type="Proteomes" id="UP000000925"/>
    </source>
</evidence>
<dbReference type="Gene3D" id="2.60.40.2390">
    <property type="match status" value="1"/>
</dbReference>
<feature type="domain" description="DUF3859" evidence="2">
    <location>
        <begin position="65"/>
        <end position="162"/>
    </location>
</feature>
<dbReference type="RefSeq" id="WP_013042310.1">
    <property type="nucleotide sequence ID" value="NC_014008.1"/>
</dbReference>
<feature type="signal peptide" evidence="1">
    <location>
        <begin position="1"/>
        <end position="20"/>
    </location>
</feature>
<dbReference type="STRING" id="583355.Caka_0560"/>
<dbReference type="EMBL" id="CP001998">
    <property type="protein sequence ID" value="ADE53585.1"/>
    <property type="molecule type" value="Genomic_DNA"/>
</dbReference>
<evidence type="ECO:0000259" key="2">
    <source>
        <dbReference type="Pfam" id="PF12975"/>
    </source>
</evidence>
<dbReference type="HOGENOM" id="CLU_1486680_0_0_0"/>
<keyword evidence="1" id="KW-0732">Signal</keyword>
<dbReference type="InterPro" id="IPR024331">
    <property type="entry name" value="DUF3859"/>
</dbReference>
<keyword evidence="4" id="KW-1185">Reference proteome</keyword>